<keyword evidence="1" id="KW-0732">Signal</keyword>
<organism evidence="3 4">
    <name type="scientific">Prevotella lacticifex</name>
    <dbReference type="NCBI Taxonomy" id="2854755"/>
    <lineage>
        <taxon>Bacteria</taxon>
        <taxon>Pseudomonadati</taxon>
        <taxon>Bacteroidota</taxon>
        <taxon>Bacteroidia</taxon>
        <taxon>Bacteroidales</taxon>
        <taxon>Prevotellaceae</taxon>
        <taxon>Prevotella</taxon>
    </lineage>
</organism>
<evidence type="ECO:0000313" key="4">
    <source>
        <dbReference type="Proteomes" id="UP000825483"/>
    </source>
</evidence>
<dbReference type="Proteomes" id="UP000825483">
    <property type="component" value="Unassembled WGS sequence"/>
</dbReference>
<name>A0A9R1CC85_9BACT</name>
<dbReference type="InterPro" id="IPR058093">
    <property type="entry name" value="LA_2272-like"/>
</dbReference>
<dbReference type="InterPro" id="IPR025079">
    <property type="entry name" value="DUF3943"/>
</dbReference>
<sequence>MKRRLLFIIILFLSTSFGYCQETGSDSAFVKTAIPRHFYKNLAFGGQRRESDSLSVASVNVGLWTAVDTLRGLQLGLFKSGTSQRMSGVSIGGIFNGHLGSVSGVQAALGTNLTVGMFKGLQLGSFNVAGYQHGLQVGMLSNLSAHPLYGVQIAALTNVTKGMRGGVQVGMLNINSGDQRGFQFGTYNYADTLCGFQLGIINVTDRSPKGYQIGILNMTNENDSRHLGLININPRTRIQLMAYSGNYNKLSVGVRFRNRSTYYIVGLNSFYSGFGVKNYSGGIGYRIGQYFNLSPKFSLSGDIGYSHIETFQDETATRPERMYSLEWRINADWQINKYLGAFVSGGYGQTRWYNHHRRFNSKPIVEAGLTFDLRPLRNDVSGLEALARRKGMTDRQFEAMFGIYKGSERDSLYAYNLPSFMRKRPWRAVAEDVGINLLVHYFDRFVLNADYAQTNFSTMADNFRNGFVWDNDQFSTNQFAHPYHGNLYFNTARNNGLNFWTSIPYALGGSLMWEFWGENEPPAINDVISTTCGGMALGEVFYRTSALALDDSKVGWPRFWHELAAGILNPVRLFNRIITGDAWRVRTSHNLYHDYNRIPVDATVMIGGRYVADENSIARGSRNLRFGFHLDYGDSYADEPTQPYDYFTADIGFNVGTQPFLSDVHLIGRLYGHNIYEGKRFRAQWGIFQHFDYYASDSIRGSEMKNPFEISETAAFGPGLLMQFPATGSLSLLEQKLYVNGILLGGSKSDYYHIIDRDYNIGSGFGWKSNTRMNFKNFGNFILNVEYYRLWTWKGFEKKDIEAPDFNPLFLNAQGDKSNAQLLVIAPVAEIKVGNGWNIIIHGAFYNRLTHYAYHPNKHSSTYELTVGGAFHF</sequence>
<proteinExistence type="predicted"/>
<dbReference type="AlphaFoldDB" id="A0A9R1CC85"/>
<dbReference type="EMBL" id="BPUB01000002">
    <property type="protein sequence ID" value="GJG59906.1"/>
    <property type="molecule type" value="Genomic_DNA"/>
</dbReference>
<dbReference type="RefSeq" id="WP_223926804.1">
    <property type="nucleotide sequence ID" value="NZ_BPTV01000001.1"/>
</dbReference>
<feature type="chain" id="PRO_5040390890" description="DUF3943 domain-containing protein" evidence="1">
    <location>
        <begin position="21"/>
        <end position="873"/>
    </location>
</feature>
<evidence type="ECO:0000259" key="2">
    <source>
        <dbReference type="Pfam" id="PF13084"/>
    </source>
</evidence>
<protein>
    <recommendedName>
        <fullName evidence="2">DUF3943 domain-containing protein</fullName>
    </recommendedName>
</protein>
<dbReference type="Pfam" id="PF13084">
    <property type="entry name" value="DUF3943"/>
    <property type="match status" value="1"/>
</dbReference>
<feature type="signal peptide" evidence="1">
    <location>
        <begin position="1"/>
        <end position="20"/>
    </location>
</feature>
<reference evidence="3" key="1">
    <citation type="journal article" date="2022" name="Int. J. Syst. Evol. Microbiol.">
        <title>Prevotella lacticifex sp. nov., isolated from the rumen of cows.</title>
        <authorList>
            <person name="Shinkai T."/>
            <person name="Ikeyama N."/>
            <person name="Kumagai M."/>
            <person name="Ohmori H."/>
            <person name="Sakamoto M."/>
            <person name="Ohkuma M."/>
            <person name="Mitsumori M."/>
        </authorList>
    </citation>
    <scope>NUCLEOTIDE SEQUENCE</scope>
    <source>
        <strain evidence="3">R5076</strain>
    </source>
</reference>
<keyword evidence="4" id="KW-1185">Reference proteome</keyword>
<evidence type="ECO:0000313" key="3">
    <source>
        <dbReference type="EMBL" id="GJG59906.1"/>
    </source>
</evidence>
<accession>A0A9R1CC85</accession>
<feature type="domain" description="DUF3943" evidence="2">
    <location>
        <begin position="466"/>
        <end position="571"/>
    </location>
</feature>
<dbReference type="NCBIfam" id="NF047436">
    <property type="entry name" value="LA_2272_repeat"/>
    <property type="match status" value="1"/>
</dbReference>
<evidence type="ECO:0000256" key="1">
    <source>
        <dbReference type="SAM" id="SignalP"/>
    </source>
</evidence>
<comment type="caution">
    <text evidence="3">The sequence shown here is derived from an EMBL/GenBank/DDBJ whole genome shotgun (WGS) entry which is preliminary data.</text>
</comment>
<dbReference type="GeneID" id="72466050"/>
<gene>
    <name evidence="3" type="ORF">PRLR5076_27570</name>
</gene>